<protein>
    <submittedName>
        <fullName evidence="1">Uncharacterized protein</fullName>
    </submittedName>
</protein>
<name>A0A1I2A1X1_9GAMM</name>
<organism evidence="1 2">
    <name type="scientific">Dyella marensis</name>
    <dbReference type="NCBI Taxonomy" id="500610"/>
    <lineage>
        <taxon>Bacteria</taxon>
        <taxon>Pseudomonadati</taxon>
        <taxon>Pseudomonadota</taxon>
        <taxon>Gammaproteobacteria</taxon>
        <taxon>Lysobacterales</taxon>
        <taxon>Rhodanobacteraceae</taxon>
        <taxon>Dyella</taxon>
    </lineage>
</organism>
<evidence type="ECO:0000313" key="1">
    <source>
        <dbReference type="EMBL" id="SFE37809.1"/>
    </source>
</evidence>
<dbReference type="Proteomes" id="UP000199477">
    <property type="component" value="Unassembled WGS sequence"/>
</dbReference>
<accession>A0A1I2A1X1</accession>
<evidence type="ECO:0000313" key="2">
    <source>
        <dbReference type="Proteomes" id="UP000199477"/>
    </source>
</evidence>
<dbReference type="RefSeq" id="WP_026636527.1">
    <property type="nucleotide sequence ID" value="NZ_FONH01000002.1"/>
</dbReference>
<proteinExistence type="predicted"/>
<gene>
    <name evidence="1" type="ORF">SAMN02799615_00892</name>
</gene>
<dbReference type="EMBL" id="FONH01000002">
    <property type="protein sequence ID" value="SFE37809.1"/>
    <property type="molecule type" value="Genomic_DNA"/>
</dbReference>
<reference evidence="2" key="1">
    <citation type="submission" date="2016-10" db="EMBL/GenBank/DDBJ databases">
        <authorList>
            <person name="Varghese N."/>
            <person name="Submissions S."/>
        </authorList>
    </citation>
    <scope>NUCLEOTIDE SEQUENCE [LARGE SCALE GENOMIC DNA]</scope>
    <source>
        <strain evidence="2">UNC178MFTsu3.1</strain>
    </source>
</reference>
<keyword evidence="2" id="KW-1185">Reference proteome</keyword>
<dbReference type="AlphaFoldDB" id="A0A1I2A1X1"/>
<sequence length="169" mass="18116">MTRRYFAFTSPAAVVASRTFLAQRALLKQQGKAIADAFGGSPLYSTTLHGNSFLGLRFTPPMEPQQWTVPDPLTGVQRPRVTSGRRGAALASQVELRARFEALKPTAVADLRPVYAACGLNSWGDLPFGGVGYHCAEDGVYLATELDLSHAGSEITGSQFDAAVRRSDA</sequence>
<dbReference type="STRING" id="500610.SAMN02799615_00892"/>